<dbReference type="PROSITE" id="PS51007">
    <property type="entry name" value="CYTC"/>
    <property type="match status" value="1"/>
</dbReference>
<dbReference type="PANTHER" id="PTHR30600">
    <property type="entry name" value="CYTOCHROME C PEROXIDASE-RELATED"/>
    <property type="match status" value="1"/>
</dbReference>
<feature type="chain" id="PRO_5045952166" evidence="6">
    <location>
        <begin position="27"/>
        <end position="431"/>
    </location>
</feature>
<dbReference type="SUPFAM" id="SSF46626">
    <property type="entry name" value="Cytochrome c"/>
    <property type="match status" value="1"/>
</dbReference>
<accession>A0ABS1JHG9</accession>
<name>A0ABS1JHG9_9BURK</name>
<dbReference type="Proteomes" id="UP000622707">
    <property type="component" value="Unassembled WGS sequence"/>
</dbReference>
<protein>
    <submittedName>
        <fullName evidence="8">C-type cytochrome</fullName>
    </submittedName>
</protein>
<dbReference type="EMBL" id="JAEQND010000001">
    <property type="protein sequence ID" value="MBL0423670.1"/>
    <property type="molecule type" value="Genomic_DNA"/>
</dbReference>
<evidence type="ECO:0000256" key="3">
    <source>
        <dbReference type="ARBA" id="ARBA00023004"/>
    </source>
</evidence>
<feature type="region of interest" description="Disordered" evidence="5">
    <location>
        <begin position="350"/>
        <end position="377"/>
    </location>
</feature>
<keyword evidence="9" id="KW-1185">Reference proteome</keyword>
<keyword evidence="6" id="KW-0732">Signal</keyword>
<reference evidence="8 9" key="1">
    <citation type="journal article" date="2017" name="Int. J. Syst. Evol. Microbiol.">
        <title>Ramlibacter alkalitolerans sp. nov., alkali-tolerant bacterium isolated from soil of ginseng.</title>
        <authorList>
            <person name="Lee D.H."/>
            <person name="Cha C.J."/>
        </authorList>
    </citation>
    <scope>NUCLEOTIDE SEQUENCE [LARGE SCALE GENOMIC DNA]</scope>
    <source>
        <strain evidence="8 9">KACC 19305</strain>
    </source>
</reference>
<feature type="signal peptide" evidence="6">
    <location>
        <begin position="1"/>
        <end position="26"/>
    </location>
</feature>
<dbReference type="RefSeq" id="WP_201686917.1">
    <property type="nucleotide sequence ID" value="NZ_JAEQND010000001.1"/>
</dbReference>
<evidence type="ECO:0000256" key="6">
    <source>
        <dbReference type="SAM" id="SignalP"/>
    </source>
</evidence>
<keyword evidence="1 4" id="KW-0349">Heme</keyword>
<dbReference type="InterPro" id="IPR036909">
    <property type="entry name" value="Cyt_c-like_dom_sf"/>
</dbReference>
<sequence>MHARLISRLPRVPLLALVAVAGLSLASCGGGDDEVDLSTVFPPTPPNPTLVGQGQPIFRFETFGDETFFTDVLQLNTVVETAVTPTVALGVGLKVDAEALPPAVVQGVQNGSISLTDPQTTLALIELDAVLGLKGQVTTDANGVKHLARLGVTCAICHSTVDNSFSTPAIPAGNIGKRLDGWPNRDLNVGAIVALSPALPAAVKAVYNSWGPGLYDDRFNIVDGGTPFHGDGVNKPAVIPPAYGLLGVNKTTFTGDGNDIAYWNRYVAVTQFGGHGTFTEPRLNLNVKNGTDDLVSSKLPALQAYQLSLEPPAPPAGSFDVAAAARGQALFNGKAQCSTCHSGPRFTDANERLHPQSDSMSLDTSTPTHADRSATKQYRTTPLRGIWQHPPYFHDGSAPTLDVVVARYNDRRSLGLSAAEMADLVNYLKSI</sequence>
<evidence type="ECO:0000256" key="5">
    <source>
        <dbReference type="SAM" id="MobiDB-lite"/>
    </source>
</evidence>
<dbReference type="InterPro" id="IPR009056">
    <property type="entry name" value="Cyt_c-like_dom"/>
</dbReference>
<gene>
    <name evidence="8" type="ORF">JI746_01020</name>
</gene>
<evidence type="ECO:0000256" key="2">
    <source>
        <dbReference type="ARBA" id="ARBA00022723"/>
    </source>
</evidence>
<dbReference type="PANTHER" id="PTHR30600:SF9">
    <property type="entry name" value="BLR7738 PROTEIN"/>
    <property type="match status" value="1"/>
</dbReference>
<organism evidence="8 9">
    <name type="scientific">Ramlibacter alkalitolerans</name>
    <dbReference type="NCBI Taxonomy" id="2039631"/>
    <lineage>
        <taxon>Bacteria</taxon>
        <taxon>Pseudomonadati</taxon>
        <taxon>Pseudomonadota</taxon>
        <taxon>Betaproteobacteria</taxon>
        <taxon>Burkholderiales</taxon>
        <taxon>Comamonadaceae</taxon>
        <taxon>Ramlibacter</taxon>
    </lineage>
</organism>
<dbReference type="Gene3D" id="1.10.760.10">
    <property type="entry name" value="Cytochrome c-like domain"/>
    <property type="match status" value="1"/>
</dbReference>
<keyword evidence="2 4" id="KW-0479">Metal-binding</keyword>
<proteinExistence type="predicted"/>
<dbReference type="PROSITE" id="PS51257">
    <property type="entry name" value="PROKAR_LIPOPROTEIN"/>
    <property type="match status" value="1"/>
</dbReference>
<comment type="caution">
    <text evidence="8">The sequence shown here is derived from an EMBL/GenBank/DDBJ whole genome shotgun (WGS) entry which is preliminary data.</text>
</comment>
<evidence type="ECO:0000313" key="8">
    <source>
        <dbReference type="EMBL" id="MBL0423670.1"/>
    </source>
</evidence>
<evidence type="ECO:0000313" key="9">
    <source>
        <dbReference type="Proteomes" id="UP000622707"/>
    </source>
</evidence>
<keyword evidence="3 4" id="KW-0408">Iron</keyword>
<evidence type="ECO:0000259" key="7">
    <source>
        <dbReference type="PROSITE" id="PS51007"/>
    </source>
</evidence>
<feature type="compositionally biased region" description="Polar residues" evidence="5">
    <location>
        <begin position="356"/>
        <end position="368"/>
    </location>
</feature>
<feature type="domain" description="Cytochrome c" evidence="7">
    <location>
        <begin position="322"/>
        <end position="431"/>
    </location>
</feature>
<dbReference type="Pfam" id="PF21419">
    <property type="entry name" value="RoxA-like_Cyt-c"/>
    <property type="match status" value="1"/>
</dbReference>
<evidence type="ECO:0000256" key="4">
    <source>
        <dbReference type="PROSITE-ProRule" id="PRU00433"/>
    </source>
</evidence>
<evidence type="ECO:0000256" key="1">
    <source>
        <dbReference type="ARBA" id="ARBA00022617"/>
    </source>
</evidence>
<dbReference type="InterPro" id="IPR051395">
    <property type="entry name" value="Cytochrome_c_Peroxidase/MauG"/>
</dbReference>